<dbReference type="EMBL" id="MNBE01000773">
    <property type="protein sequence ID" value="OKO89678.1"/>
    <property type="molecule type" value="Genomic_DNA"/>
</dbReference>
<dbReference type="Pfam" id="PF24969">
    <property type="entry name" value="LRR_15"/>
    <property type="match status" value="1"/>
</dbReference>
<dbReference type="Proteomes" id="UP000186955">
    <property type="component" value="Unassembled WGS sequence"/>
</dbReference>
<dbReference type="CDD" id="cd09917">
    <property type="entry name" value="F-box_SF"/>
    <property type="match status" value="1"/>
</dbReference>
<evidence type="ECO:0000313" key="4">
    <source>
        <dbReference type="Proteomes" id="UP000186955"/>
    </source>
</evidence>
<name>A0A1Q5SNV1_9EURO</name>
<evidence type="ECO:0000259" key="1">
    <source>
        <dbReference type="Pfam" id="PF12937"/>
    </source>
</evidence>
<dbReference type="STRING" id="1316194.A0A1Q5SNV1"/>
<dbReference type="InterPro" id="IPR001810">
    <property type="entry name" value="F-box_dom"/>
</dbReference>
<evidence type="ECO:0000259" key="2">
    <source>
        <dbReference type="Pfam" id="PF24969"/>
    </source>
</evidence>
<sequence>MRHLPNEIFFLIFHYLNLKPENNGRRPPSSRRFHALSQLLLVCRTWYHVFLAQVYLSLEVDNPQRRLYRLARLLLENPGLASFVQRLWTGGYEIDIAPTNDIEDKDVFLDPDDDGLLDNPHTRPFHDILIRAIPERKERRRWQRDLIRGLPDAWIAVLFFLVPNLRFFKLDHSIGPKMWSTLILSRIATVAVDFPFRPLQFLEEVFVSENSPFATRSHLDFIPFLHFPAMRSFFGHSLTDRPEEDYPQPCPALLPPRRSSGITRLVLSYIHGRSSILRYITACANLQVFKYEHTDDHSTGFFPVWSPQHLYQALETQKHSLQGLYVGYWDFKRESFAEVYRLITFRPGFWGFGSLVEFTHLREIDIPVVFFLEFLGGVPALDLLDKLPSSVEKLCLSEILDRDIDIVVSALCAMVSSRDQFPRLQVIEVCLLGLFPGERNGEWFVLVRAAFAALQGMCNVAGVELRYSSYRASRPKVWPALEKRLFAPVA</sequence>
<dbReference type="InterPro" id="IPR056867">
    <property type="entry name" value="LRR_15"/>
</dbReference>
<dbReference type="OrthoDB" id="5130616at2759"/>
<gene>
    <name evidence="3" type="ORF">PENSUB_13744</name>
</gene>
<reference evidence="3 4" key="1">
    <citation type="submission" date="2016-10" db="EMBL/GenBank/DDBJ databases">
        <title>Genome sequence of the ascomycete fungus Penicillium subrubescens.</title>
        <authorList>
            <person name="De Vries R.P."/>
            <person name="Peng M."/>
            <person name="Dilokpimol A."/>
            <person name="Hilden K."/>
            <person name="Makela M.R."/>
            <person name="Grigoriev I."/>
            <person name="Riley R."/>
            <person name="Granchi Z."/>
        </authorList>
    </citation>
    <scope>NUCLEOTIDE SEQUENCE [LARGE SCALE GENOMIC DNA]</scope>
    <source>
        <strain evidence="3 4">CBS 132785</strain>
    </source>
</reference>
<accession>A0A1Q5SNV1</accession>
<dbReference type="AlphaFoldDB" id="A0A1Q5SNV1"/>
<feature type="domain" description="Leucine-rich repeat" evidence="2">
    <location>
        <begin position="218"/>
        <end position="430"/>
    </location>
</feature>
<feature type="domain" description="F-box" evidence="1">
    <location>
        <begin position="2"/>
        <end position="49"/>
    </location>
</feature>
<evidence type="ECO:0000313" key="3">
    <source>
        <dbReference type="EMBL" id="OKO89678.1"/>
    </source>
</evidence>
<keyword evidence="4" id="KW-1185">Reference proteome</keyword>
<proteinExistence type="predicted"/>
<dbReference type="Pfam" id="PF12937">
    <property type="entry name" value="F-box-like"/>
    <property type="match status" value="1"/>
</dbReference>
<comment type="caution">
    <text evidence="3">The sequence shown here is derived from an EMBL/GenBank/DDBJ whole genome shotgun (WGS) entry which is preliminary data.</text>
</comment>
<organism evidence="3 4">
    <name type="scientific">Penicillium subrubescens</name>
    <dbReference type="NCBI Taxonomy" id="1316194"/>
    <lineage>
        <taxon>Eukaryota</taxon>
        <taxon>Fungi</taxon>
        <taxon>Dikarya</taxon>
        <taxon>Ascomycota</taxon>
        <taxon>Pezizomycotina</taxon>
        <taxon>Eurotiomycetes</taxon>
        <taxon>Eurotiomycetidae</taxon>
        <taxon>Eurotiales</taxon>
        <taxon>Aspergillaceae</taxon>
        <taxon>Penicillium</taxon>
    </lineage>
</organism>
<protein>
    <submittedName>
        <fullName evidence="3">Uncharacterized protein</fullName>
    </submittedName>
</protein>